<evidence type="ECO:0000313" key="1">
    <source>
        <dbReference type="EMBL" id="RDX98361.1"/>
    </source>
</evidence>
<proteinExistence type="predicted"/>
<dbReference type="PANTHER" id="PTHR33067:SF15">
    <property type="entry name" value="RNA-DIRECTED DNA POLYMERASE"/>
    <property type="match status" value="1"/>
</dbReference>
<dbReference type="AlphaFoldDB" id="A0A371H6G6"/>
<protein>
    <submittedName>
        <fullName evidence="1">Uncharacterized protein</fullName>
    </submittedName>
</protein>
<dbReference type="Gene3D" id="3.10.10.10">
    <property type="entry name" value="HIV Type 1 Reverse Transcriptase, subunit A, domain 1"/>
    <property type="match status" value="1"/>
</dbReference>
<reference evidence="1" key="1">
    <citation type="submission" date="2018-05" db="EMBL/GenBank/DDBJ databases">
        <title>Draft genome of Mucuna pruriens seed.</title>
        <authorList>
            <person name="Nnadi N.E."/>
            <person name="Vos R."/>
            <person name="Hasami M.H."/>
            <person name="Devisetty U.K."/>
            <person name="Aguiy J.C."/>
        </authorList>
    </citation>
    <scope>NUCLEOTIDE SEQUENCE [LARGE SCALE GENOMIC DNA]</scope>
    <source>
        <strain evidence="1">JCA_2017</strain>
    </source>
</reference>
<dbReference type="CDD" id="cd00303">
    <property type="entry name" value="retropepsin_like"/>
    <property type="match status" value="1"/>
</dbReference>
<feature type="non-terminal residue" evidence="1">
    <location>
        <position position="1"/>
    </location>
</feature>
<dbReference type="InterPro" id="IPR043502">
    <property type="entry name" value="DNA/RNA_pol_sf"/>
</dbReference>
<dbReference type="PANTHER" id="PTHR33067">
    <property type="entry name" value="RNA-DIRECTED DNA POLYMERASE-RELATED"/>
    <property type="match status" value="1"/>
</dbReference>
<dbReference type="EMBL" id="QJKJ01003469">
    <property type="protein sequence ID" value="RDX98361.1"/>
    <property type="molecule type" value="Genomic_DNA"/>
</dbReference>
<dbReference type="InterPro" id="IPR021109">
    <property type="entry name" value="Peptidase_aspartic_dom_sf"/>
</dbReference>
<sequence length="375" mass="43317">MKSQLEHNQLCQKNAKIPEFSQSHALLVTPASVYKSLNFGDLEPTSVVIQLDNRSVVQPVGILEDVLVQVNKLIFSTDFYVLDMEDETSRKGSTLILGQPFLMTTRTKIDVYAKTLSMEFGDNLVQFNILKAMKHPPEDHSLCSIDMIEELPRAEYHSDNPNHEQTETKTYSTHQVPTLDQVGQPQPRSITDLLPLQSPPDNKLKPLPDHLKYIYLDNNQHFPEEKLLKVLQQHKKAIGWKLFDLPRINPSICTHRILMEEEACLIRKQQRRLNLTILDFVKKEVTKLVAAKIIYPISDNNWVNPVQVVPKKSKMIVARNWHVEMVPTQIHNSWRVCINYINLNLATHKDHFHLPFLDQVLEKLAKKSHYCFLDG</sequence>
<accession>A0A371H6G6</accession>
<gene>
    <name evidence="1" type="ORF">CR513_18733</name>
</gene>
<organism evidence="1 2">
    <name type="scientific">Mucuna pruriens</name>
    <name type="common">Velvet bean</name>
    <name type="synonym">Dolichos pruriens</name>
    <dbReference type="NCBI Taxonomy" id="157652"/>
    <lineage>
        <taxon>Eukaryota</taxon>
        <taxon>Viridiplantae</taxon>
        <taxon>Streptophyta</taxon>
        <taxon>Embryophyta</taxon>
        <taxon>Tracheophyta</taxon>
        <taxon>Spermatophyta</taxon>
        <taxon>Magnoliopsida</taxon>
        <taxon>eudicotyledons</taxon>
        <taxon>Gunneridae</taxon>
        <taxon>Pentapetalae</taxon>
        <taxon>rosids</taxon>
        <taxon>fabids</taxon>
        <taxon>Fabales</taxon>
        <taxon>Fabaceae</taxon>
        <taxon>Papilionoideae</taxon>
        <taxon>50 kb inversion clade</taxon>
        <taxon>NPAAA clade</taxon>
        <taxon>indigoferoid/millettioid clade</taxon>
        <taxon>Phaseoleae</taxon>
        <taxon>Mucuna</taxon>
    </lineage>
</organism>
<dbReference type="SUPFAM" id="SSF56672">
    <property type="entry name" value="DNA/RNA polymerases"/>
    <property type="match status" value="1"/>
</dbReference>
<keyword evidence="2" id="KW-1185">Reference proteome</keyword>
<comment type="caution">
    <text evidence="1">The sequence shown here is derived from an EMBL/GenBank/DDBJ whole genome shotgun (WGS) entry which is preliminary data.</text>
</comment>
<dbReference type="Gene3D" id="2.40.70.10">
    <property type="entry name" value="Acid Proteases"/>
    <property type="match status" value="1"/>
</dbReference>
<dbReference type="OrthoDB" id="778454at2759"/>
<evidence type="ECO:0000313" key="2">
    <source>
        <dbReference type="Proteomes" id="UP000257109"/>
    </source>
</evidence>
<name>A0A371H6G6_MUCPR</name>
<dbReference type="Proteomes" id="UP000257109">
    <property type="component" value="Unassembled WGS sequence"/>
</dbReference>